<evidence type="ECO:0000256" key="3">
    <source>
        <dbReference type="ARBA" id="ARBA00009595"/>
    </source>
</evidence>
<evidence type="ECO:0000256" key="4">
    <source>
        <dbReference type="ARBA" id="ARBA00012381"/>
    </source>
</evidence>
<dbReference type="RefSeq" id="WP_154546368.1">
    <property type="nucleotide sequence ID" value="NZ_VULO01000014.1"/>
</dbReference>
<dbReference type="GO" id="GO:0005829">
    <property type="term" value="C:cytosol"/>
    <property type="evidence" value="ECO:0007669"/>
    <property type="project" value="TreeGrafter"/>
</dbReference>
<evidence type="ECO:0000313" key="11">
    <source>
        <dbReference type="EMBL" id="MSS85266.1"/>
    </source>
</evidence>
<sequence length="277" mass="30398">MHIEPALDRGAIDSLAEWREDFRIPTDAVTHLVDSQGRIAVRGNRLVAEAGGGPWLLGRSADGIVHCARMSEGRDDFHTLRSVGALLDSDEAMLATQAVALGRWHAMDKFCAGCGNPVKTIQAGWATRCTECERIEYPRTDPAVIVLVLDDNDRVLLAHNTLWNNAMMSLPAGFVEAGESPRRTVIRELKEEVNVDVSDVEYLAAQPWPAPRSLMLGFKAHTHTADPTPDGVEIDHARFFSRSEYRQALKSGEVLAPGKAAIAYSILTAWYGEELPS</sequence>
<dbReference type="PANTHER" id="PTHR42904">
    <property type="entry name" value="NUDIX HYDROLASE, NUDC SUBFAMILY"/>
    <property type="match status" value="1"/>
</dbReference>
<keyword evidence="7" id="KW-0460">Magnesium</keyword>
<evidence type="ECO:0000256" key="2">
    <source>
        <dbReference type="ARBA" id="ARBA00001947"/>
    </source>
</evidence>
<dbReference type="InterPro" id="IPR020084">
    <property type="entry name" value="NUDIX_hydrolase_CS"/>
</dbReference>
<dbReference type="EMBL" id="VULO01000014">
    <property type="protein sequence ID" value="MSS85266.1"/>
    <property type="molecule type" value="Genomic_DNA"/>
</dbReference>
<dbReference type="InterPro" id="IPR050241">
    <property type="entry name" value="NAD-cap_RNA_hydrolase_NudC"/>
</dbReference>
<dbReference type="AlphaFoldDB" id="A0A6N7WAL6"/>
<evidence type="ECO:0000256" key="8">
    <source>
        <dbReference type="ARBA" id="ARBA00023027"/>
    </source>
</evidence>
<comment type="cofactor">
    <cofactor evidence="1">
        <name>Mg(2+)</name>
        <dbReference type="ChEBI" id="CHEBI:18420"/>
    </cofactor>
</comment>
<dbReference type="NCBIfam" id="NF001299">
    <property type="entry name" value="PRK00241.1"/>
    <property type="match status" value="1"/>
</dbReference>
<dbReference type="PANTHER" id="PTHR42904:SF6">
    <property type="entry name" value="NAD-CAPPED RNA HYDROLASE NUDT12"/>
    <property type="match status" value="1"/>
</dbReference>
<gene>
    <name evidence="11" type="primary">nudC</name>
    <name evidence="11" type="ORF">FYJ24_10965</name>
</gene>
<evidence type="ECO:0000256" key="5">
    <source>
        <dbReference type="ARBA" id="ARBA00022723"/>
    </source>
</evidence>
<dbReference type="PROSITE" id="PS00893">
    <property type="entry name" value="NUDIX_BOX"/>
    <property type="match status" value="1"/>
</dbReference>
<keyword evidence="12" id="KW-1185">Reference proteome</keyword>
<evidence type="ECO:0000256" key="7">
    <source>
        <dbReference type="ARBA" id="ARBA00022842"/>
    </source>
</evidence>
<keyword evidence="6 11" id="KW-0378">Hydrolase</keyword>
<comment type="cofactor">
    <cofactor evidence="2">
        <name>Zn(2+)</name>
        <dbReference type="ChEBI" id="CHEBI:29105"/>
    </cofactor>
</comment>
<dbReference type="GO" id="GO:0019677">
    <property type="term" value="P:NAD+ catabolic process"/>
    <property type="evidence" value="ECO:0007669"/>
    <property type="project" value="TreeGrafter"/>
</dbReference>
<comment type="caution">
    <text evidence="11">The sequence shown here is derived from an EMBL/GenBank/DDBJ whole genome shotgun (WGS) entry which is preliminary data.</text>
</comment>
<dbReference type="InterPro" id="IPR015797">
    <property type="entry name" value="NUDIX_hydrolase-like_dom_sf"/>
</dbReference>
<protein>
    <recommendedName>
        <fullName evidence="4">NAD(+) diphosphatase</fullName>
        <ecNumber evidence="4">3.6.1.22</ecNumber>
    </recommendedName>
</protein>
<dbReference type="SUPFAM" id="SSF55811">
    <property type="entry name" value="Nudix"/>
    <property type="match status" value="1"/>
</dbReference>
<dbReference type="InterPro" id="IPR015376">
    <property type="entry name" value="Znr_NADH_PPase"/>
</dbReference>
<dbReference type="InterPro" id="IPR000086">
    <property type="entry name" value="NUDIX_hydrolase_dom"/>
</dbReference>
<name>A0A6N7WAL6_9ACTO</name>
<accession>A0A6N7WAL6</accession>
<evidence type="ECO:0000313" key="12">
    <source>
        <dbReference type="Proteomes" id="UP000470875"/>
    </source>
</evidence>
<dbReference type="GO" id="GO:0046872">
    <property type="term" value="F:metal ion binding"/>
    <property type="evidence" value="ECO:0007669"/>
    <property type="project" value="UniProtKB-KW"/>
</dbReference>
<evidence type="ECO:0000256" key="1">
    <source>
        <dbReference type="ARBA" id="ARBA00001946"/>
    </source>
</evidence>
<dbReference type="CDD" id="cd03429">
    <property type="entry name" value="NUDIX_NADH_pyrophosphatase_Nudt13"/>
    <property type="match status" value="1"/>
</dbReference>
<feature type="domain" description="Nudix hydrolase" evidence="10">
    <location>
        <begin position="138"/>
        <end position="268"/>
    </location>
</feature>
<dbReference type="Gene3D" id="3.90.79.20">
    <property type="match status" value="1"/>
</dbReference>
<evidence type="ECO:0000259" key="10">
    <source>
        <dbReference type="PROSITE" id="PS51462"/>
    </source>
</evidence>
<dbReference type="Gene3D" id="3.90.79.10">
    <property type="entry name" value="Nucleoside Triphosphate Pyrophosphohydrolase"/>
    <property type="match status" value="1"/>
</dbReference>
<proteinExistence type="inferred from homology"/>
<dbReference type="GO" id="GO:0006742">
    <property type="term" value="P:NADP+ catabolic process"/>
    <property type="evidence" value="ECO:0007669"/>
    <property type="project" value="TreeGrafter"/>
</dbReference>
<comment type="catalytic activity">
    <reaction evidence="9">
        <text>a 5'-end NAD(+)-phospho-ribonucleoside in mRNA + H2O = a 5'-end phospho-adenosine-phospho-ribonucleoside in mRNA + beta-nicotinamide D-ribonucleotide + 2 H(+)</text>
        <dbReference type="Rhea" id="RHEA:60876"/>
        <dbReference type="Rhea" id="RHEA-COMP:15698"/>
        <dbReference type="Rhea" id="RHEA-COMP:15719"/>
        <dbReference type="ChEBI" id="CHEBI:14649"/>
        <dbReference type="ChEBI" id="CHEBI:15377"/>
        <dbReference type="ChEBI" id="CHEBI:15378"/>
        <dbReference type="ChEBI" id="CHEBI:144029"/>
        <dbReference type="ChEBI" id="CHEBI:144051"/>
    </reaction>
    <physiologicalReaction direction="left-to-right" evidence="9">
        <dbReference type="Rhea" id="RHEA:60877"/>
    </physiologicalReaction>
</comment>
<dbReference type="Pfam" id="PF00293">
    <property type="entry name" value="NUDIX"/>
    <property type="match status" value="1"/>
</dbReference>
<dbReference type="InterPro" id="IPR049734">
    <property type="entry name" value="NudC-like_C"/>
</dbReference>
<dbReference type="Proteomes" id="UP000470875">
    <property type="component" value="Unassembled WGS sequence"/>
</dbReference>
<organism evidence="11 12">
    <name type="scientific">Scrofimicrobium canadense</name>
    <dbReference type="NCBI Taxonomy" id="2652290"/>
    <lineage>
        <taxon>Bacteria</taxon>
        <taxon>Bacillati</taxon>
        <taxon>Actinomycetota</taxon>
        <taxon>Actinomycetes</taxon>
        <taxon>Actinomycetales</taxon>
        <taxon>Actinomycetaceae</taxon>
        <taxon>Scrofimicrobium</taxon>
    </lineage>
</organism>
<evidence type="ECO:0000256" key="9">
    <source>
        <dbReference type="ARBA" id="ARBA00023679"/>
    </source>
</evidence>
<reference evidence="11 12" key="1">
    <citation type="submission" date="2019-08" db="EMBL/GenBank/DDBJ databases">
        <title>In-depth cultivation of the pig gut microbiome towards novel bacterial diversity and tailored functional studies.</title>
        <authorList>
            <person name="Wylensek D."/>
            <person name="Hitch T.C.A."/>
            <person name="Clavel T."/>
        </authorList>
    </citation>
    <scope>NUCLEOTIDE SEQUENCE [LARGE SCALE GENOMIC DNA]</scope>
    <source>
        <strain evidence="11 12">WB03_NA08</strain>
    </source>
</reference>
<dbReference type="EC" id="3.6.1.22" evidence="4"/>
<keyword evidence="8" id="KW-0520">NAD</keyword>
<comment type="similarity">
    <text evidence="3">Belongs to the Nudix hydrolase family. NudC subfamily.</text>
</comment>
<evidence type="ECO:0000256" key="6">
    <source>
        <dbReference type="ARBA" id="ARBA00022801"/>
    </source>
</evidence>
<dbReference type="Pfam" id="PF09297">
    <property type="entry name" value="Zn_ribbon_NUD"/>
    <property type="match status" value="1"/>
</dbReference>
<dbReference type="PROSITE" id="PS51462">
    <property type="entry name" value="NUDIX"/>
    <property type="match status" value="1"/>
</dbReference>
<keyword evidence="5" id="KW-0479">Metal-binding</keyword>
<dbReference type="GO" id="GO:0035529">
    <property type="term" value="F:NADH pyrophosphatase activity"/>
    <property type="evidence" value="ECO:0007669"/>
    <property type="project" value="TreeGrafter"/>
</dbReference>